<proteinExistence type="predicted"/>
<protein>
    <submittedName>
        <fullName evidence="2">Uncharacterized protein</fullName>
    </submittedName>
</protein>
<evidence type="ECO:0000256" key="1">
    <source>
        <dbReference type="SAM" id="Phobius"/>
    </source>
</evidence>
<evidence type="ECO:0000313" key="3">
    <source>
        <dbReference type="Proteomes" id="UP000238479"/>
    </source>
</evidence>
<accession>A0A2P6Q1I2</accession>
<keyword evidence="1" id="KW-1133">Transmembrane helix</keyword>
<dbReference type="EMBL" id="PDCK01000044">
    <property type="protein sequence ID" value="PRQ28060.1"/>
    <property type="molecule type" value="Genomic_DNA"/>
</dbReference>
<gene>
    <name evidence="2" type="ORF">RchiOBHm_Chr6g0311971</name>
</gene>
<dbReference type="AlphaFoldDB" id="A0A2P6Q1I2"/>
<keyword evidence="1" id="KW-0472">Membrane</keyword>
<reference evidence="2 3" key="1">
    <citation type="journal article" date="2018" name="Nat. Genet.">
        <title>The Rosa genome provides new insights in the design of modern roses.</title>
        <authorList>
            <person name="Bendahmane M."/>
        </authorList>
    </citation>
    <scope>NUCLEOTIDE SEQUENCE [LARGE SCALE GENOMIC DNA]</scope>
    <source>
        <strain evidence="3">cv. Old Blush</strain>
    </source>
</reference>
<evidence type="ECO:0000313" key="2">
    <source>
        <dbReference type="EMBL" id="PRQ28060.1"/>
    </source>
</evidence>
<comment type="caution">
    <text evidence="2">The sequence shown here is derived from an EMBL/GenBank/DDBJ whole genome shotgun (WGS) entry which is preliminary data.</text>
</comment>
<dbReference type="Gramene" id="PRQ28060">
    <property type="protein sequence ID" value="PRQ28060"/>
    <property type="gene ID" value="RchiOBHm_Chr6g0311971"/>
</dbReference>
<keyword evidence="1" id="KW-0812">Transmembrane</keyword>
<name>A0A2P6Q1I2_ROSCH</name>
<dbReference type="Proteomes" id="UP000238479">
    <property type="component" value="Chromosome 6"/>
</dbReference>
<sequence>MTVSWVQVLTYTIGHCALSFCLDNYQLMFNCSYEFVKARFVFYFCSINFIGSLFECLFLILLICILQA</sequence>
<keyword evidence="3" id="KW-1185">Reference proteome</keyword>
<organism evidence="2 3">
    <name type="scientific">Rosa chinensis</name>
    <name type="common">China rose</name>
    <dbReference type="NCBI Taxonomy" id="74649"/>
    <lineage>
        <taxon>Eukaryota</taxon>
        <taxon>Viridiplantae</taxon>
        <taxon>Streptophyta</taxon>
        <taxon>Embryophyta</taxon>
        <taxon>Tracheophyta</taxon>
        <taxon>Spermatophyta</taxon>
        <taxon>Magnoliopsida</taxon>
        <taxon>eudicotyledons</taxon>
        <taxon>Gunneridae</taxon>
        <taxon>Pentapetalae</taxon>
        <taxon>rosids</taxon>
        <taxon>fabids</taxon>
        <taxon>Rosales</taxon>
        <taxon>Rosaceae</taxon>
        <taxon>Rosoideae</taxon>
        <taxon>Rosoideae incertae sedis</taxon>
        <taxon>Rosa</taxon>
    </lineage>
</organism>
<feature type="transmembrane region" description="Helical" evidence="1">
    <location>
        <begin position="40"/>
        <end position="66"/>
    </location>
</feature>